<protein>
    <submittedName>
        <fullName evidence="2">Ribonuclease H-like domain, reverse transcriptase, RNA-dependent DNA polymerase</fullName>
    </submittedName>
</protein>
<dbReference type="EMBL" id="BKCJ011138893">
    <property type="protein sequence ID" value="GFC92687.1"/>
    <property type="molecule type" value="Genomic_DNA"/>
</dbReference>
<reference evidence="2" key="1">
    <citation type="journal article" date="2019" name="Sci. Rep.">
        <title>Draft genome of Tanacetum cinerariifolium, the natural source of mosquito coil.</title>
        <authorList>
            <person name="Yamashiro T."/>
            <person name="Shiraishi A."/>
            <person name="Satake H."/>
            <person name="Nakayama K."/>
        </authorList>
    </citation>
    <scope>NUCLEOTIDE SEQUENCE</scope>
</reference>
<name>A0A699S5X8_TANCI</name>
<organism evidence="2">
    <name type="scientific">Tanacetum cinerariifolium</name>
    <name type="common">Dalmatian daisy</name>
    <name type="synonym">Chrysanthemum cinerariifolium</name>
    <dbReference type="NCBI Taxonomy" id="118510"/>
    <lineage>
        <taxon>Eukaryota</taxon>
        <taxon>Viridiplantae</taxon>
        <taxon>Streptophyta</taxon>
        <taxon>Embryophyta</taxon>
        <taxon>Tracheophyta</taxon>
        <taxon>Spermatophyta</taxon>
        <taxon>Magnoliopsida</taxon>
        <taxon>eudicotyledons</taxon>
        <taxon>Gunneridae</taxon>
        <taxon>Pentapetalae</taxon>
        <taxon>asterids</taxon>
        <taxon>campanulids</taxon>
        <taxon>Asterales</taxon>
        <taxon>Asteraceae</taxon>
        <taxon>Asteroideae</taxon>
        <taxon>Anthemideae</taxon>
        <taxon>Anthemidinae</taxon>
        <taxon>Tanacetum</taxon>
    </lineage>
</organism>
<keyword evidence="2" id="KW-0695">RNA-directed DNA polymerase</keyword>
<proteinExistence type="predicted"/>
<keyword evidence="2" id="KW-0548">Nucleotidyltransferase</keyword>
<evidence type="ECO:0000313" key="2">
    <source>
        <dbReference type="EMBL" id="GFC92687.1"/>
    </source>
</evidence>
<comment type="caution">
    <text evidence="2">The sequence shown here is derived from an EMBL/GenBank/DDBJ whole genome shotgun (WGS) entry which is preliminary data.</text>
</comment>
<keyword evidence="2" id="KW-0808">Transferase</keyword>
<feature type="domain" description="Reverse transcriptase Ty1/copia-type" evidence="1">
    <location>
        <begin position="48"/>
        <end position="124"/>
    </location>
</feature>
<dbReference type="GO" id="GO:0003964">
    <property type="term" value="F:RNA-directed DNA polymerase activity"/>
    <property type="evidence" value="ECO:0007669"/>
    <property type="project" value="UniProtKB-KW"/>
</dbReference>
<feature type="non-terminal residue" evidence="2">
    <location>
        <position position="125"/>
    </location>
</feature>
<evidence type="ECO:0000259" key="1">
    <source>
        <dbReference type="Pfam" id="PF07727"/>
    </source>
</evidence>
<dbReference type="AlphaFoldDB" id="A0A699S5X8"/>
<dbReference type="InterPro" id="IPR013103">
    <property type="entry name" value="RVT_2"/>
</dbReference>
<accession>A0A699S5X8</accession>
<gene>
    <name evidence="2" type="ORF">Tci_864657</name>
</gene>
<sequence>MDIHHNTKEVETNTLLLTEEEPRNYKEASIDKKWIEAMEIELDSINKNDTWILTTLPVNQKAIGLKWVFRTKKDAKGNIIKYKARLVAKGYVQEQGIDFDEVFATVARIKTVRLILALAAYHGWQ</sequence>
<dbReference type="Pfam" id="PF07727">
    <property type="entry name" value="RVT_2"/>
    <property type="match status" value="1"/>
</dbReference>